<gene>
    <name evidence="7" type="ORF">SAMN05444276_101751</name>
</gene>
<keyword evidence="3" id="KW-0547">Nucleotide-binding</keyword>
<dbReference type="InterPro" id="IPR003439">
    <property type="entry name" value="ABC_transporter-like_ATP-bd"/>
</dbReference>
<evidence type="ECO:0000256" key="5">
    <source>
        <dbReference type="SAM" id="MobiDB-lite"/>
    </source>
</evidence>
<dbReference type="GO" id="GO:0005524">
    <property type="term" value="F:ATP binding"/>
    <property type="evidence" value="ECO:0007669"/>
    <property type="project" value="UniProtKB-KW"/>
</dbReference>
<protein>
    <submittedName>
        <fullName evidence="7">Osmoprotectant transport system ATP-binding protein</fullName>
    </submittedName>
</protein>
<evidence type="ECO:0000313" key="7">
    <source>
        <dbReference type="EMBL" id="SDW35572.1"/>
    </source>
</evidence>
<sequence length="340" mass="36008">MIEIEHLTRRYGPRTVVDDVSMTVERGRICALVGTSGSGKTTLLRMINRLVEPTAGRVRIAGQDTATIPGPLLRRRIGYAIQGHGLFPHRTVAQNIATVPRLLGWDAARTRARVDELLEMFQMSPAEFRDRLPHALSGGQQQRVGVARALAARPEVLLMDEPFGALDPVIRAKARDDLRRVQRELGTTLVIVTHDMAEAVELGDRIAVMDEGRLLQYATPHEVVTAPATGFVRELLGTGERPFHLLSLDQVAGIVEPGTADGPPLAPGTSLRDALSACLWTGRAALPVAGGGVVTLDALRRAAAGGEVRGGAEAACDAASPGEAPGAAGGAGAPDRRAPR</sequence>
<dbReference type="RefSeq" id="WP_074826075.1">
    <property type="nucleotide sequence ID" value="NZ_FNNA01000001.1"/>
</dbReference>
<evidence type="ECO:0000256" key="1">
    <source>
        <dbReference type="ARBA" id="ARBA00005417"/>
    </source>
</evidence>
<name>A0A1H2SVA8_9RHOB</name>
<proteinExistence type="inferred from homology"/>
<dbReference type="Pfam" id="PF00005">
    <property type="entry name" value="ABC_tran"/>
    <property type="match status" value="1"/>
</dbReference>
<feature type="region of interest" description="Disordered" evidence="5">
    <location>
        <begin position="315"/>
        <end position="340"/>
    </location>
</feature>
<keyword evidence="4 7" id="KW-0067">ATP-binding</keyword>
<dbReference type="InterPro" id="IPR017871">
    <property type="entry name" value="ABC_transporter-like_CS"/>
</dbReference>
<dbReference type="InterPro" id="IPR027417">
    <property type="entry name" value="P-loop_NTPase"/>
</dbReference>
<dbReference type="AlphaFoldDB" id="A0A1H2SVA8"/>
<comment type="similarity">
    <text evidence="1">Belongs to the ABC transporter superfamily.</text>
</comment>
<evidence type="ECO:0000256" key="4">
    <source>
        <dbReference type="ARBA" id="ARBA00022840"/>
    </source>
</evidence>
<reference evidence="8" key="1">
    <citation type="submission" date="2016-10" db="EMBL/GenBank/DDBJ databases">
        <authorList>
            <person name="Varghese N."/>
            <person name="Submissions S."/>
        </authorList>
    </citation>
    <scope>NUCLEOTIDE SEQUENCE [LARGE SCALE GENOMIC DNA]</scope>
    <source>
        <strain evidence="8">DSM 29303</strain>
    </source>
</reference>
<keyword evidence="2" id="KW-0813">Transport</keyword>
<evidence type="ECO:0000259" key="6">
    <source>
        <dbReference type="PROSITE" id="PS50893"/>
    </source>
</evidence>
<dbReference type="PANTHER" id="PTHR43117">
    <property type="entry name" value="OSMOPROTECTANT IMPORT ATP-BINDING PROTEIN OSMV"/>
    <property type="match status" value="1"/>
</dbReference>
<feature type="domain" description="ABC transporter" evidence="6">
    <location>
        <begin position="2"/>
        <end position="236"/>
    </location>
</feature>
<dbReference type="FunFam" id="3.40.50.300:FF:000425">
    <property type="entry name" value="Probable ABC transporter, ATP-binding subunit"/>
    <property type="match status" value="1"/>
</dbReference>
<dbReference type="GO" id="GO:0016887">
    <property type="term" value="F:ATP hydrolysis activity"/>
    <property type="evidence" value="ECO:0007669"/>
    <property type="project" value="InterPro"/>
</dbReference>
<dbReference type="PROSITE" id="PS00211">
    <property type="entry name" value="ABC_TRANSPORTER_1"/>
    <property type="match status" value="1"/>
</dbReference>
<dbReference type="PANTHER" id="PTHR43117:SF4">
    <property type="entry name" value="OSMOPROTECTANT IMPORT ATP-BINDING PROTEIN OSMV"/>
    <property type="match status" value="1"/>
</dbReference>
<dbReference type="Proteomes" id="UP000182944">
    <property type="component" value="Unassembled WGS sequence"/>
</dbReference>
<keyword evidence="8" id="KW-1185">Reference proteome</keyword>
<evidence type="ECO:0000256" key="3">
    <source>
        <dbReference type="ARBA" id="ARBA00022741"/>
    </source>
</evidence>
<dbReference type="Gene3D" id="3.40.50.300">
    <property type="entry name" value="P-loop containing nucleotide triphosphate hydrolases"/>
    <property type="match status" value="1"/>
</dbReference>
<feature type="compositionally biased region" description="Low complexity" evidence="5">
    <location>
        <begin position="315"/>
        <end position="326"/>
    </location>
</feature>
<dbReference type="GO" id="GO:0015697">
    <property type="term" value="P:quaternary ammonium group transport"/>
    <property type="evidence" value="ECO:0007669"/>
    <property type="project" value="UniProtKB-ARBA"/>
</dbReference>
<dbReference type="EMBL" id="FNNA01000001">
    <property type="protein sequence ID" value="SDW35572.1"/>
    <property type="molecule type" value="Genomic_DNA"/>
</dbReference>
<dbReference type="OrthoDB" id="9802264at2"/>
<organism evidence="7 8">
    <name type="scientific">Paracoccus sanguinis</name>
    <dbReference type="NCBI Taxonomy" id="1545044"/>
    <lineage>
        <taxon>Bacteria</taxon>
        <taxon>Pseudomonadati</taxon>
        <taxon>Pseudomonadota</taxon>
        <taxon>Alphaproteobacteria</taxon>
        <taxon>Rhodobacterales</taxon>
        <taxon>Paracoccaceae</taxon>
        <taxon>Paracoccus</taxon>
    </lineage>
</organism>
<dbReference type="SMART" id="SM00382">
    <property type="entry name" value="AAA"/>
    <property type="match status" value="1"/>
</dbReference>
<accession>A0A1H2SVA8</accession>
<dbReference type="InterPro" id="IPR003593">
    <property type="entry name" value="AAA+_ATPase"/>
</dbReference>
<evidence type="ECO:0000256" key="2">
    <source>
        <dbReference type="ARBA" id="ARBA00022448"/>
    </source>
</evidence>
<dbReference type="SUPFAM" id="SSF52540">
    <property type="entry name" value="P-loop containing nucleoside triphosphate hydrolases"/>
    <property type="match status" value="1"/>
</dbReference>
<dbReference type="STRING" id="1545044.SAMN05444276_101751"/>
<evidence type="ECO:0000313" key="8">
    <source>
        <dbReference type="Proteomes" id="UP000182944"/>
    </source>
</evidence>
<dbReference type="PROSITE" id="PS50893">
    <property type="entry name" value="ABC_TRANSPORTER_2"/>
    <property type="match status" value="1"/>
</dbReference>